<dbReference type="KEGG" id="cre:CHLRE_14g610647v5"/>
<dbReference type="Gramene" id="PNW72894">
    <property type="protein sequence ID" value="PNW72894"/>
    <property type="gene ID" value="CHLRE_14g610647v5"/>
</dbReference>
<protein>
    <submittedName>
        <fullName evidence="2">Uncharacterized protein</fullName>
    </submittedName>
</protein>
<evidence type="ECO:0000313" key="2">
    <source>
        <dbReference type="EMBL" id="PNW72894.1"/>
    </source>
</evidence>
<dbReference type="OrthoDB" id="544334at2759"/>
<dbReference type="Pfam" id="PF02209">
    <property type="entry name" value="VHP"/>
    <property type="match status" value="1"/>
</dbReference>
<dbReference type="InParanoid" id="A8JAI2"/>
<dbReference type="EMBL" id="CM008975">
    <property type="protein sequence ID" value="PNW72894.1"/>
    <property type="molecule type" value="Genomic_DNA"/>
</dbReference>
<organism evidence="2 3">
    <name type="scientific">Chlamydomonas reinhardtii</name>
    <name type="common">Chlamydomonas smithii</name>
    <dbReference type="NCBI Taxonomy" id="3055"/>
    <lineage>
        <taxon>Eukaryota</taxon>
        <taxon>Viridiplantae</taxon>
        <taxon>Chlorophyta</taxon>
        <taxon>core chlorophytes</taxon>
        <taxon>Chlorophyceae</taxon>
        <taxon>CS clade</taxon>
        <taxon>Chlamydomonadales</taxon>
        <taxon>Chlamydomonadaceae</taxon>
        <taxon>Chlamydomonas</taxon>
    </lineage>
</organism>
<reference evidence="2 3" key="1">
    <citation type="journal article" date="2007" name="Science">
        <title>The Chlamydomonas genome reveals the evolution of key animal and plant functions.</title>
        <authorList>
            <person name="Merchant S.S."/>
            <person name="Prochnik S.E."/>
            <person name="Vallon O."/>
            <person name="Harris E.H."/>
            <person name="Karpowicz S.J."/>
            <person name="Witman G.B."/>
            <person name="Terry A."/>
            <person name="Salamov A."/>
            <person name="Fritz-Laylin L.K."/>
            <person name="Marechal-Drouard L."/>
            <person name="Marshall W.F."/>
            <person name="Qu L.H."/>
            <person name="Nelson D.R."/>
            <person name="Sanderfoot A.A."/>
            <person name="Spalding M.H."/>
            <person name="Kapitonov V.V."/>
            <person name="Ren Q."/>
            <person name="Ferris P."/>
            <person name="Lindquist E."/>
            <person name="Shapiro H."/>
            <person name="Lucas S.M."/>
            <person name="Grimwood J."/>
            <person name="Schmutz J."/>
            <person name="Cardol P."/>
            <person name="Cerutti H."/>
            <person name="Chanfreau G."/>
            <person name="Chen C.L."/>
            <person name="Cognat V."/>
            <person name="Croft M.T."/>
            <person name="Dent R."/>
            <person name="Dutcher S."/>
            <person name="Fernandez E."/>
            <person name="Fukuzawa H."/>
            <person name="Gonzalez-Ballester D."/>
            <person name="Gonzalez-Halphen D."/>
            <person name="Hallmann A."/>
            <person name="Hanikenne M."/>
            <person name="Hippler M."/>
            <person name="Inwood W."/>
            <person name="Jabbari K."/>
            <person name="Kalanon M."/>
            <person name="Kuras R."/>
            <person name="Lefebvre P.A."/>
            <person name="Lemaire S.D."/>
            <person name="Lobanov A.V."/>
            <person name="Lohr M."/>
            <person name="Manuell A."/>
            <person name="Meier I."/>
            <person name="Mets L."/>
            <person name="Mittag M."/>
            <person name="Mittelmeier T."/>
            <person name="Moroney J.V."/>
            <person name="Moseley J."/>
            <person name="Napoli C."/>
            <person name="Nedelcu A.M."/>
            <person name="Niyogi K."/>
            <person name="Novoselov S.V."/>
            <person name="Paulsen I.T."/>
            <person name="Pazour G."/>
            <person name="Purton S."/>
            <person name="Ral J.P."/>
            <person name="Riano-Pachon D.M."/>
            <person name="Riekhof W."/>
            <person name="Rymarquis L."/>
            <person name="Schroda M."/>
            <person name="Stern D."/>
            <person name="Umen J."/>
            <person name="Willows R."/>
            <person name="Wilson N."/>
            <person name="Zimmer S.L."/>
            <person name="Allmer J."/>
            <person name="Balk J."/>
            <person name="Bisova K."/>
            <person name="Chen C.J."/>
            <person name="Elias M."/>
            <person name="Gendler K."/>
            <person name="Hauser C."/>
            <person name="Lamb M.R."/>
            <person name="Ledford H."/>
            <person name="Long J.C."/>
            <person name="Minagawa J."/>
            <person name="Page M.D."/>
            <person name="Pan J."/>
            <person name="Pootakham W."/>
            <person name="Roje S."/>
            <person name="Rose A."/>
            <person name="Stahlberg E."/>
            <person name="Terauchi A.M."/>
            <person name="Yang P."/>
            <person name="Ball S."/>
            <person name="Bowler C."/>
            <person name="Dieckmann C.L."/>
            <person name="Gladyshev V.N."/>
            <person name="Green P."/>
            <person name="Jorgensen R."/>
            <person name="Mayfield S."/>
            <person name="Mueller-Roeber B."/>
            <person name="Rajamani S."/>
            <person name="Sayre R.T."/>
            <person name="Brokstein P."/>
            <person name="Dubchak I."/>
            <person name="Goodstein D."/>
            <person name="Hornick L."/>
            <person name="Huang Y.W."/>
            <person name="Jhaveri J."/>
            <person name="Luo Y."/>
            <person name="Martinez D."/>
            <person name="Ngau W.C."/>
            <person name="Otillar B."/>
            <person name="Poliakov A."/>
            <person name="Porter A."/>
            <person name="Szajkowski L."/>
            <person name="Werner G."/>
            <person name="Zhou K."/>
            <person name="Grigoriev I.V."/>
            <person name="Rokhsar D.S."/>
            <person name="Grossman A.R."/>
        </authorList>
    </citation>
    <scope>NUCLEOTIDE SEQUENCE [LARGE SCALE GENOMIC DNA]</scope>
    <source>
        <strain evidence="3">CC-503</strain>
    </source>
</reference>
<dbReference type="Proteomes" id="UP000006906">
    <property type="component" value="Chromosome 14"/>
</dbReference>
<dbReference type="Gene3D" id="1.10.950.10">
    <property type="entry name" value="Villin headpiece domain"/>
    <property type="match status" value="1"/>
</dbReference>
<dbReference type="RefSeq" id="XP_001699017.1">
    <property type="nucleotide sequence ID" value="XM_001698965.2"/>
</dbReference>
<name>A8JAI2_CHLRE</name>
<keyword evidence="3" id="KW-1185">Reference proteome</keyword>
<feature type="compositionally biased region" description="Pro residues" evidence="1">
    <location>
        <begin position="1"/>
        <end position="12"/>
    </location>
</feature>
<dbReference type="STRING" id="3055.A8JAI2"/>
<dbReference type="PROSITE" id="PS51089">
    <property type="entry name" value="HP"/>
    <property type="match status" value="1"/>
</dbReference>
<evidence type="ECO:0000256" key="1">
    <source>
        <dbReference type="SAM" id="MobiDB-lite"/>
    </source>
</evidence>
<feature type="region of interest" description="Disordered" evidence="1">
    <location>
        <begin position="1"/>
        <end position="37"/>
    </location>
</feature>
<dbReference type="AlphaFoldDB" id="A8JAI2"/>
<dbReference type="GO" id="GO:0003779">
    <property type="term" value="F:actin binding"/>
    <property type="evidence" value="ECO:0007669"/>
    <property type="project" value="InterPro"/>
</dbReference>
<accession>A8JAI2</accession>
<dbReference type="HOGENOM" id="CLU_913248_0_0_1"/>
<dbReference type="InterPro" id="IPR003128">
    <property type="entry name" value="Villin_headpiece"/>
</dbReference>
<proteinExistence type="predicted"/>
<evidence type="ECO:0000313" key="3">
    <source>
        <dbReference type="Proteomes" id="UP000006906"/>
    </source>
</evidence>
<dbReference type="InterPro" id="IPR036886">
    <property type="entry name" value="Villin_headpiece_dom_sf"/>
</dbReference>
<dbReference type="GeneID" id="5724614"/>
<dbReference type="SUPFAM" id="SSF47050">
    <property type="entry name" value="VHP, Villin headpiece domain"/>
    <property type="match status" value="1"/>
</dbReference>
<dbReference type="GO" id="GO:0007010">
    <property type="term" value="P:cytoskeleton organization"/>
    <property type="evidence" value="ECO:0007669"/>
    <property type="project" value="InterPro"/>
</dbReference>
<sequence length="305" mass="30908">MITDPPRPPPPAYVSALQPPTAASLAGSSSGGGASASGSVYAASTIITGGDGEGEVDGARQWPPPLEPLLPVRAGCSLDGEGQASRHDTATQEGAAAEAQTAAGALLPEPKCLQDVCARVILRNISVHNCCELLALARGVEGAAFAPIAAACLRYAVNSFETLVGLRDAATLRACLGPDVHDSLAAALEERRSCLASIKAGLGRVRERQAPPAEAAAPRQETSVAGRPVCYPLAALAPGLTWPPDVDGGCREQWLGADDWAAAFGPIAGACGGGGGGSGGVLSYQEFVALPAWRRNKLKQAAGLF</sequence>
<gene>
    <name evidence="2" type="ORF">CHLRE_14g610647v5</name>
</gene>
<dbReference type="PaxDb" id="3055-EDO99071"/>